<dbReference type="EMBL" id="CAJVCH010330643">
    <property type="protein sequence ID" value="CAG7787048.1"/>
    <property type="molecule type" value="Genomic_DNA"/>
</dbReference>
<protein>
    <submittedName>
        <fullName evidence="2">Uncharacterized protein</fullName>
    </submittedName>
</protein>
<comment type="caution">
    <text evidence="2">The sequence shown here is derived from an EMBL/GenBank/DDBJ whole genome shotgun (WGS) entry which is preliminary data.</text>
</comment>
<evidence type="ECO:0000313" key="3">
    <source>
        <dbReference type="Proteomes" id="UP000708208"/>
    </source>
</evidence>
<feature type="region of interest" description="Disordered" evidence="1">
    <location>
        <begin position="18"/>
        <end position="54"/>
    </location>
</feature>
<proteinExistence type="predicted"/>
<name>A0A8J2PA67_9HEXA</name>
<feature type="non-terminal residue" evidence="2">
    <location>
        <position position="97"/>
    </location>
</feature>
<gene>
    <name evidence="2" type="ORF">AFUS01_LOCUS25575</name>
</gene>
<dbReference type="OrthoDB" id="1658288at2759"/>
<dbReference type="Proteomes" id="UP000708208">
    <property type="component" value="Unassembled WGS sequence"/>
</dbReference>
<keyword evidence="3" id="KW-1185">Reference proteome</keyword>
<feature type="compositionally biased region" description="Polar residues" evidence="1">
    <location>
        <begin position="26"/>
        <end position="54"/>
    </location>
</feature>
<accession>A0A8J2PA67</accession>
<sequence length="97" mass="10477">LFGGFKSFEHLLLTPEFARESKQDQNNDVNGETGQNAARTTSIVTSTPGTSSGYTFQGPVGQVINPNKILGPDHGNTLTTKNNLALVFYNEGKYLEA</sequence>
<evidence type="ECO:0000313" key="2">
    <source>
        <dbReference type="EMBL" id="CAG7787048.1"/>
    </source>
</evidence>
<reference evidence="2" key="1">
    <citation type="submission" date="2021-06" db="EMBL/GenBank/DDBJ databases">
        <authorList>
            <person name="Hodson N. C."/>
            <person name="Mongue J. A."/>
            <person name="Jaron S. K."/>
        </authorList>
    </citation>
    <scope>NUCLEOTIDE SEQUENCE</scope>
</reference>
<organism evidence="2 3">
    <name type="scientific">Allacma fusca</name>
    <dbReference type="NCBI Taxonomy" id="39272"/>
    <lineage>
        <taxon>Eukaryota</taxon>
        <taxon>Metazoa</taxon>
        <taxon>Ecdysozoa</taxon>
        <taxon>Arthropoda</taxon>
        <taxon>Hexapoda</taxon>
        <taxon>Collembola</taxon>
        <taxon>Symphypleona</taxon>
        <taxon>Sminthuridae</taxon>
        <taxon>Allacma</taxon>
    </lineage>
</organism>
<evidence type="ECO:0000256" key="1">
    <source>
        <dbReference type="SAM" id="MobiDB-lite"/>
    </source>
</evidence>
<dbReference type="AlphaFoldDB" id="A0A8J2PA67"/>